<comment type="similarity">
    <text evidence="9">Belongs to the OXA1/ALB3/YidC family.</text>
</comment>
<dbReference type="NCBIfam" id="TIGR03592">
    <property type="entry name" value="yidC_oxa1_cterm"/>
    <property type="match status" value="1"/>
</dbReference>
<reference evidence="12 13" key="1">
    <citation type="journal article" date="2018" name="Environ. Microbiol.">
        <title>Novel energy conservation strategies and behaviour of Pelotomaculum schinkii driving syntrophic propionate catabolism.</title>
        <authorList>
            <person name="Hidalgo-Ahumada C.A.P."/>
            <person name="Nobu M.K."/>
            <person name="Narihiro T."/>
            <person name="Tamaki H."/>
            <person name="Liu W.T."/>
            <person name="Kamagata Y."/>
            <person name="Stams A.J.M."/>
            <person name="Imachi H."/>
            <person name="Sousa D.Z."/>
        </authorList>
    </citation>
    <scope>NUCLEOTIDE SEQUENCE [LARGE SCALE GENOMIC DNA]</scope>
    <source>
        <strain evidence="12 13">HH</strain>
    </source>
</reference>
<keyword evidence="8" id="KW-0143">Chaperone</keyword>
<gene>
    <name evidence="12" type="primary">yidC</name>
    <name evidence="12" type="ORF">Psch_03864</name>
</gene>
<dbReference type="GO" id="GO:0032977">
    <property type="term" value="F:membrane insertase activity"/>
    <property type="evidence" value="ECO:0007669"/>
    <property type="project" value="InterPro"/>
</dbReference>
<keyword evidence="6 10" id="KW-1133">Transmembrane helix</keyword>
<dbReference type="PRINTS" id="PR00701">
    <property type="entry name" value="60KDINNERMP"/>
</dbReference>
<feature type="transmembrane region" description="Helical" evidence="10">
    <location>
        <begin position="94"/>
        <end position="114"/>
    </location>
</feature>
<comment type="subcellular location">
    <subcellularLocation>
        <location evidence="1">Cell membrane</location>
        <topology evidence="1">Multi-pass membrane protein</topology>
    </subcellularLocation>
    <subcellularLocation>
        <location evidence="9">Membrane</location>
        <topology evidence="9">Multi-pass membrane protein</topology>
    </subcellularLocation>
</comment>
<sequence>MEIFNAIVDGMTWLLNWLYQLTGSVGVPNYGIAIILLTVIIKVALYPLTNKQMKSMLAMQQLQPKVKEIQEKWKNKDQQKMQQMIMELYKQNNVNPAAGCLPLLVQMPILFALYRSLFNFPYLNEAHASFIWVQNLSARDPYFILPVLAGVTTFFQSKMTTTTNDPTQRMMLYTMPVFIAWISGTVPAGLALYWVVFNIVGIIQQFFINKQMLVVKKEAENS</sequence>
<dbReference type="CDD" id="cd20070">
    <property type="entry name" value="5TM_YidC_Alb3"/>
    <property type="match status" value="1"/>
</dbReference>
<proteinExistence type="inferred from homology"/>
<dbReference type="InterPro" id="IPR047196">
    <property type="entry name" value="YidC_ALB_C"/>
</dbReference>
<dbReference type="GO" id="GO:0005886">
    <property type="term" value="C:plasma membrane"/>
    <property type="evidence" value="ECO:0007669"/>
    <property type="project" value="UniProtKB-SubCell"/>
</dbReference>
<evidence type="ECO:0000256" key="2">
    <source>
        <dbReference type="ARBA" id="ARBA00022448"/>
    </source>
</evidence>
<evidence type="ECO:0000256" key="8">
    <source>
        <dbReference type="ARBA" id="ARBA00023186"/>
    </source>
</evidence>
<evidence type="ECO:0000313" key="12">
    <source>
        <dbReference type="EMBL" id="TEB04142.1"/>
    </source>
</evidence>
<comment type="caution">
    <text evidence="12">The sequence shown here is derived from an EMBL/GenBank/DDBJ whole genome shotgun (WGS) entry which is preliminary data.</text>
</comment>
<dbReference type="PANTHER" id="PTHR12428:SF65">
    <property type="entry name" value="CYTOCHROME C OXIDASE ASSEMBLY PROTEIN COX18, MITOCHONDRIAL"/>
    <property type="match status" value="1"/>
</dbReference>
<keyword evidence="2" id="KW-0813">Transport</keyword>
<feature type="domain" description="Membrane insertase YidC/Oxa/ALB C-terminal" evidence="11">
    <location>
        <begin position="30"/>
        <end position="210"/>
    </location>
</feature>
<dbReference type="InterPro" id="IPR001708">
    <property type="entry name" value="YidC/ALB3/OXA1/COX18"/>
</dbReference>
<dbReference type="GO" id="GO:0015031">
    <property type="term" value="P:protein transport"/>
    <property type="evidence" value="ECO:0007669"/>
    <property type="project" value="UniProtKB-KW"/>
</dbReference>
<dbReference type="PANTHER" id="PTHR12428">
    <property type="entry name" value="OXA1"/>
    <property type="match status" value="1"/>
</dbReference>
<dbReference type="GO" id="GO:0051205">
    <property type="term" value="P:protein insertion into membrane"/>
    <property type="evidence" value="ECO:0007669"/>
    <property type="project" value="TreeGrafter"/>
</dbReference>
<dbReference type="PRINTS" id="PR01900">
    <property type="entry name" value="YIDCPROTEIN"/>
</dbReference>
<accession>A0A4Y7R5Z6</accession>
<dbReference type="EMBL" id="QFGA01000004">
    <property type="protein sequence ID" value="TEB04142.1"/>
    <property type="molecule type" value="Genomic_DNA"/>
</dbReference>
<feature type="transmembrane region" description="Helical" evidence="10">
    <location>
        <begin position="178"/>
        <end position="203"/>
    </location>
</feature>
<evidence type="ECO:0000256" key="1">
    <source>
        <dbReference type="ARBA" id="ARBA00004651"/>
    </source>
</evidence>
<evidence type="ECO:0000256" key="4">
    <source>
        <dbReference type="ARBA" id="ARBA00022692"/>
    </source>
</evidence>
<name>A0A4Y7R5Z6_9FIRM</name>
<protein>
    <submittedName>
        <fullName evidence="12">Membrane protein insertase YidC</fullName>
    </submittedName>
</protein>
<keyword evidence="3" id="KW-1003">Cell membrane</keyword>
<dbReference type="RefSeq" id="WP_243124238.1">
    <property type="nucleotide sequence ID" value="NZ_QFGA01000004.1"/>
</dbReference>
<dbReference type="Proteomes" id="UP000298324">
    <property type="component" value="Unassembled WGS sequence"/>
</dbReference>
<evidence type="ECO:0000313" key="13">
    <source>
        <dbReference type="Proteomes" id="UP000298324"/>
    </source>
</evidence>
<evidence type="ECO:0000256" key="10">
    <source>
        <dbReference type="SAM" id="Phobius"/>
    </source>
</evidence>
<dbReference type="Pfam" id="PF02096">
    <property type="entry name" value="60KD_IMP"/>
    <property type="match status" value="1"/>
</dbReference>
<feature type="transmembrane region" description="Helical" evidence="10">
    <location>
        <begin position="30"/>
        <end position="49"/>
    </location>
</feature>
<evidence type="ECO:0000259" key="11">
    <source>
        <dbReference type="Pfam" id="PF02096"/>
    </source>
</evidence>
<keyword evidence="7 10" id="KW-0472">Membrane</keyword>
<evidence type="ECO:0000256" key="6">
    <source>
        <dbReference type="ARBA" id="ARBA00022989"/>
    </source>
</evidence>
<keyword evidence="4 9" id="KW-0812">Transmembrane</keyword>
<organism evidence="12 13">
    <name type="scientific">Pelotomaculum schinkii</name>
    <dbReference type="NCBI Taxonomy" id="78350"/>
    <lineage>
        <taxon>Bacteria</taxon>
        <taxon>Bacillati</taxon>
        <taxon>Bacillota</taxon>
        <taxon>Clostridia</taxon>
        <taxon>Eubacteriales</taxon>
        <taxon>Desulfotomaculaceae</taxon>
        <taxon>Pelotomaculum</taxon>
    </lineage>
</organism>
<evidence type="ECO:0000256" key="3">
    <source>
        <dbReference type="ARBA" id="ARBA00022475"/>
    </source>
</evidence>
<dbReference type="AlphaFoldDB" id="A0A4Y7R5Z6"/>
<keyword evidence="5" id="KW-0653">Protein transport</keyword>
<keyword evidence="13" id="KW-1185">Reference proteome</keyword>
<evidence type="ECO:0000256" key="7">
    <source>
        <dbReference type="ARBA" id="ARBA00023136"/>
    </source>
</evidence>
<evidence type="ECO:0000256" key="9">
    <source>
        <dbReference type="RuleBase" id="RU003945"/>
    </source>
</evidence>
<evidence type="ECO:0000256" key="5">
    <source>
        <dbReference type="ARBA" id="ARBA00022927"/>
    </source>
</evidence>
<dbReference type="InterPro" id="IPR028055">
    <property type="entry name" value="YidC/Oxa/ALB_C"/>
</dbReference>